<dbReference type="InterPro" id="IPR008928">
    <property type="entry name" value="6-hairpin_glycosidase_sf"/>
</dbReference>
<evidence type="ECO:0000313" key="2">
    <source>
        <dbReference type="EMBL" id="MCU0104117.1"/>
    </source>
</evidence>
<feature type="signal peptide" evidence="1">
    <location>
        <begin position="1"/>
        <end position="19"/>
    </location>
</feature>
<dbReference type="PIRSF" id="PIRSF021505">
    <property type="entry name" value="O_gly_hdrol"/>
    <property type="match status" value="1"/>
</dbReference>
<reference evidence="3" key="1">
    <citation type="submission" date="2023-07" db="EMBL/GenBank/DDBJ databases">
        <title>Novel Mycoplasma species identified in domestic and wild animals.</title>
        <authorList>
            <person name="Volokhov D.V."/>
            <person name="Furtak V.A."/>
            <person name="Zagorodnyaya T.A."/>
        </authorList>
    </citation>
    <scope>NUCLEOTIDE SEQUENCE [LARGE SCALE GENOMIC DNA]</scope>
    <source>
        <strain evidence="3">92-19</strain>
    </source>
</reference>
<accession>A0ABT2PWJ3</accession>
<dbReference type="PANTHER" id="PTHR47791:SF4">
    <property type="entry name" value="(PUTATIVE SECRETED PROTEIN)-RELATED"/>
    <property type="match status" value="1"/>
</dbReference>
<evidence type="ECO:0000256" key="1">
    <source>
        <dbReference type="SAM" id="SignalP"/>
    </source>
</evidence>
<sequence length="423" mass="48954">MNKKIMVLLLLIGSIFLLAGCNNKKPPTEDDTDTPIEENPKVKLNYEYVIKGNLGEIATSYADLINEHLRSNQGTLYDNNHQTVKPRANLWSYGAYFTMASQLYNVERTSVNKARYDQALEELEWYRSLNRPDDHLVYASKNGDEIPPFYDDNVWLVIGLIKGYTTTEDESQLDKAKKIMAYIYDGWQEDEVGGLFWREYNYNEITAKEFEGKDDRNTCINGPAAWASLLLYEITGDATYLTWGIRLYNWTKDKLYDRITQTYSDNIKANGRVDTKKWTYNTGTMLSSAAILYKLTGSEFYKTDVDNLMTGSKSFIEPYSVVPNGEFYRPSDDNPWFRVYLVQGYLDAFRYVDYNYGVRLEHIKNAFTYANQYVKDDKGFIKADWSGRYANEYPNQKTLDQAGNAELISILAEYEQILLKVAE</sequence>
<dbReference type="InterPro" id="IPR005198">
    <property type="entry name" value="Glyco_hydro_76"/>
</dbReference>
<dbReference type="InterPro" id="IPR014512">
    <property type="entry name" value="O_gly_hydro"/>
</dbReference>
<dbReference type="Pfam" id="PF03663">
    <property type="entry name" value="Glyco_hydro_76"/>
    <property type="match status" value="1"/>
</dbReference>
<protein>
    <submittedName>
        <fullName evidence="2">Glycoside hydrolase family 76 protein</fullName>
    </submittedName>
</protein>
<name>A0ABT2PWJ3_9MOLU</name>
<keyword evidence="3" id="KW-1185">Reference proteome</keyword>
<keyword evidence="1" id="KW-0732">Signal</keyword>
<proteinExistence type="predicted"/>
<dbReference type="PANTHER" id="PTHR47791">
    <property type="entry name" value="MEIOTICALLY UP-REGULATED GENE 191 PROTEIN"/>
    <property type="match status" value="1"/>
</dbReference>
<evidence type="ECO:0000313" key="3">
    <source>
        <dbReference type="Proteomes" id="UP001209076"/>
    </source>
</evidence>
<dbReference type="InterPro" id="IPR053169">
    <property type="entry name" value="MUG_Protein"/>
</dbReference>
<dbReference type="Proteomes" id="UP001209076">
    <property type="component" value="Unassembled WGS sequence"/>
</dbReference>
<dbReference type="EMBL" id="JAOEGN010000001">
    <property type="protein sequence ID" value="MCU0104117.1"/>
    <property type="molecule type" value="Genomic_DNA"/>
</dbReference>
<keyword evidence="2" id="KW-0378">Hydrolase</keyword>
<dbReference type="RefSeq" id="WP_262095329.1">
    <property type="nucleotide sequence ID" value="NZ_JAOEGN010000001.1"/>
</dbReference>
<dbReference type="SUPFAM" id="SSF48208">
    <property type="entry name" value="Six-hairpin glycosidases"/>
    <property type="match status" value="1"/>
</dbReference>
<gene>
    <name evidence="2" type="ORF">N7603_00385</name>
</gene>
<feature type="chain" id="PRO_5047411450" evidence="1">
    <location>
        <begin position="20"/>
        <end position="423"/>
    </location>
</feature>
<organism evidence="2 3">
    <name type="scientific">Paracholeplasma vituli</name>
    <dbReference type="NCBI Taxonomy" id="69473"/>
    <lineage>
        <taxon>Bacteria</taxon>
        <taxon>Bacillati</taxon>
        <taxon>Mycoplasmatota</taxon>
        <taxon>Mollicutes</taxon>
        <taxon>Acholeplasmatales</taxon>
        <taxon>Acholeplasmataceae</taxon>
        <taxon>Paracholeplasma</taxon>
    </lineage>
</organism>
<dbReference type="GO" id="GO:0016787">
    <property type="term" value="F:hydrolase activity"/>
    <property type="evidence" value="ECO:0007669"/>
    <property type="project" value="UniProtKB-KW"/>
</dbReference>
<dbReference type="Gene3D" id="1.50.10.20">
    <property type="match status" value="1"/>
</dbReference>
<dbReference type="PROSITE" id="PS51257">
    <property type="entry name" value="PROKAR_LIPOPROTEIN"/>
    <property type="match status" value="1"/>
</dbReference>
<comment type="caution">
    <text evidence="2">The sequence shown here is derived from an EMBL/GenBank/DDBJ whole genome shotgun (WGS) entry which is preliminary data.</text>
</comment>